<organism evidence="2 3">
    <name type="scientific">Blastochloris sulfoviridis</name>
    <dbReference type="NCBI Taxonomy" id="50712"/>
    <lineage>
        <taxon>Bacteria</taxon>
        <taxon>Pseudomonadati</taxon>
        <taxon>Pseudomonadota</taxon>
        <taxon>Alphaproteobacteria</taxon>
        <taxon>Hyphomicrobiales</taxon>
        <taxon>Blastochloridaceae</taxon>
        <taxon>Blastochloris</taxon>
    </lineage>
</organism>
<sequence>MALYIFDDDNAARRFMVQPPRGNLTSPPSDPQYDCHRLAAGRYVIHLYSPYCRGTAVLDVLESAVNEAAGAFVISSSPPGAPPGPTADPVSRVPPADAVLPPEPADVSIDDIADAIPELTPAEIAAVAGTAGGAALLGSLLLLGASGTRREEVLDSIRDLLRGRLPEDPFEAWKRTYEALGWKYSEKNGVATFDPVDGARNEAGEVWSSAKGGFVRADDAPVPTAAPPRDGDVNDRGEVWSDYSRGWVGRNTYEQDQASKAWLADKAQRDLADMQHPDADVADLHRQIAETRRERQAMETFFDARQKLSDALEQQRQREFADGPLSATRSGLFDDIDRRLEDMATRRDFEAGLGDMASLADVIGQQMRDTYKPTYTYRDAVLDTALQTGALAADVFVTKGLASSALGSTLAMRDAVREGADTTGMLLAGAKAAATDYLFGKAAHLGGGYAVEAWTATRRAAGGFTDEVANITGSFRRSHVAGDLVEAAKRNLVALDAGVQRDASGRMRASLSDVLEVQRNPNQVRLLKQQGSLQTQDAFNHTLRNEVYKPHDQMLLERLRQSTPELADRKLMVHEFRTPGKTANPINTDRDFRVLVQDDAGKWIEVPKAKWEQHSNDVFGELTFLDPSKCPKGMNPAEQKAWWAEQHGHTPTDRAFREASRDYSDQTIDAFGRRTQIETPRIAELKDIASKADDIAAGRIPPPAQPVRLADPQALAQQFHEKVTGNLRRGDPFEAIAQAKKGVETLDAVHKAYGAQRLPIGELPANLRSAMDAVAKSNLPAQADAAALAAFEDTLRGHGFRSLEDFSGKLSSQFEALKWAK</sequence>
<keyword evidence="3" id="KW-1185">Reference proteome</keyword>
<evidence type="ECO:0000313" key="2">
    <source>
        <dbReference type="EMBL" id="KAA5595977.1"/>
    </source>
</evidence>
<accession>A0A5M6HJE5</accession>
<proteinExistence type="predicted"/>
<reference evidence="2 3" key="1">
    <citation type="submission" date="2019-09" db="EMBL/GenBank/DDBJ databases">
        <title>Draft Whole-Genome sequence of Blastochloris sulfoviridis DSM 729.</title>
        <authorList>
            <person name="Meyer T.E."/>
            <person name="Kyndt J.A."/>
        </authorList>
    </citation>
    <scope>NUCLEOTIDE SEQUENCE [LARGE SCALE GENOMIC DNA]</scope>
    <source>
        <strain evidence="2 3">DSM 729</strain>
    </source>
</reference>
<feature type="region of interest" description="Disordered" evidence="1">
    <location>
        <begin position="218"/>
        <end position="237"/>
    </location>
</feature>
<dbReference type="OrthoDB" id="9429767at2"/>
<name>A0A5M6HJE5_9HYPH</name>
<protein>
    <submittedName>
        <fullName evidence="2">Uncharacterized protein</fullName>
    </submittedName>
</protein>
<evidence type="ECO:0000313" key="3">
    <source>
        <dbReference type="Proteomes" id="UP000323886"/>
    </source>
</evidence>
<gene>
    <name evidence="2" type="ORF">F1193_15930</name>
</gene>
<dbReference type="RefSeq" id="WP_150098793.1">
    <property type="nucleotide sequence ID" value="NZ_VWPL01000046.1"/>
</dbReference>
<dbReference type="EMBL" id="VWPL01000046">
    <property type="protein sequence ID" value="KAA5595977.1"/>
    <property type="molecule type" value="Genomic_DNA"/>
</dbReference>
<evidence type="ECO:0000256" key="1">
    <source>
        <dbReference type="SAM" id="MobiDB-lite"/>
    </source>
</evidence>
<dbReference type="AlphaFoldDB" id="A0A5M6HJE5"/>
<comment type="caution">
    <text evidence="2">The sequence shown here is derived from an EMBL/GenBank/DDBJ whole genome shotgun (WGS) entry which is preliminary data.</text>
</comment>
<dbReference type="Proteomes" id="UP000323886">
    <property type="component" value="Unassembled WGS sequence"/>
</dbReference>